<evidence type="ECO:0000256" key="1">
    <source>
        <dbReference type="ARBA" id="ARBA00004651"/>
    </source>
</evidence>
<gene>
    <name evidence="9" type="primary">murJ</name>
    <name evidence="9" type="ORF">P7079_02845</name>
</gene>
<keyword evidence="3 8" id="KW-0812">Transmembrane</keyword>
<protein>
    <submittedName>
        <fullName evidence="9">Murein biosynthesis integral membrane protein MurJ</fullName>
    </submittedName>
</protein>
<keyword evidence="7 8" id="KW-0472">Membrane</keyword>
<keyword evidence="4" id="KW-0133">Cell shape</keyword>
<feature type="transmembrane region" description="Helical" evidence="8">
    <location>
        <begin position="373"/>
        <end position="396"/>
    </location>
</feature>
<feature type="transmembrane region" description="Helical" evidence="8">
    <location>
        <begin position="295"/>
        <end position="320"/>
    </location>
</feature>
<reference evidence="9 10" key="1">
    <citation type="submission" date="2023-03" db="EMBL/GenBank/DDBJ databases">
        <title>Complete genome of Arcanobacterium canis strain DSM 25104 isolated in 2010 from a canine otitis externa in Germany.</title>
        <authorList>
            <person name="Borowiak M."/>
            <person name="Kreitlow A."/>
            <person name="Malorny B."/>
            <person name="Laemmler C."/>
            <person name="Prenger-Berninghoff E."/>
            <person name="Ploetz M."/>
            <person name="Abdulmawjood A."/>
        </authorList>
    </citation>
    <scope>NUCLEOTIDE SEQUENCE [LARGE SCALE GENOMIC DNA]</scope>
    <source>
        <strain evidence="9 10">DSM 25104</strain>
    </source>
</reference>
<dbReference type="InterPro" id="IPR004268">
    <property type="entry name" value="MurJ"/>
</dbReference>
<evidence type="ECO:0000256" key="8">
    <source>
        <dbReference type="SAM" id="Phobius"/>
    </source>
</evidence>
<feature type="transmembrane region" description="Helical" evidence="8">
    <location>
        <begin position="54"/>
        <end position="73"/>
    </location>
</feature>
<keyword evidence="10" id="KW-1185">Reference proteome</keyword>
<feature type="transmembrane region" description="Helical" evidence="8">
    <location>
        <begin position="341"/>
        <end position="361"/>
    </location>
</feature>
<feature type="transmembrane region" description="Helical" evidence="8">
    <location>
        <begin position="85"/>
        <end position="108"/>
    </location>
</feature>
<proteinExistence type="predicted"/>
<evidence type="ECO:0000256" key="3">
    <source>
        <dbReference type="ARBA" id="ARBA00022692"/>
    </source>
</evidence>
<dbReference type="EMBL" id="CP121208">
    <property type="protein sequence ID" value="WFM83932.1"/>
    <property type="molecule type" value="Genomic_DNA"/>
</dbReference>
<evidence type="ECO:0000256" key="7">
    <source>
        <dbReference type="ARBA" id="ARBA00023136"/>
    </source>
</evidence>
<feature type="transmembrane region" description="Helical" evidence="8">
    <location>
        <begin position="503"/>
        <end position="524"/>
    </location>
</feature>
<evidence type="ECO:0000313" key="10">
    <source>
        <dbReference type="Proteomes" id="UP001215216"/>
    </source>
</evidence>
<keyword evidence="6 8" id="KW-1133">Transmembrane helix</keyword>
<sequence length="566" mass="60178">MAANATRSSIVMAAGTLVSRLLGFVRSPLLLGVVVGVNSMAADAFDIANKLPNLIYMAVIGGVVNAVLIPAIVRAMREGEETGAAFINKILTLAAVGLGAITLVLTLASPWLVKIFASSLLPDWHHVAVAFAFWCVPQIFFYGMYTVIGQVLNAKENFGPYMWAPALNNVVACVGITAMIVVYGSATSTITGTASVWTPGRIAFLGGVSTAGVAAQALILLIPLRRLGVRWRPDFSWRGAGIGKSARVSTWVFAEMAVGIIPTIILTNIAAQAAARGDAAGIDRSYIAGNAGYSAAYMLYSLPQSLIVVSVVTAIFTSLAKNAQAKNLQAIRRDSTRALQVIGMLMSWCTIGLIVLALPLTRLLMATVPMSQAGAVADVLITMSLGLVGVGAATVLNRIYYAYEDTRGAFIIGIPLKIMAVVGYLLSGMLSPSLTVAGIGLTMAITNTISVPLMLWDLRRHIGKVALWPIVWTYIRYFVISVISSFFGVIILSNLTAGAGLPLSLAALQIVVVGTAMTAVFFILSKLFGMPEVVYLERMIFSILAKFGATRTSREVPRHGRKHHDR</sequence>
<feature type="transmembrane region" description="Helical" evidence="8">
    <location>
        <begin position="128"/>
        <end position="148"/>
    </location>
</feature>
<accession>A0ABY8FZI0</accession>
<feature type="transmembrane region" description="Helical" evidence="8">
    <location>
        <begin position="160"/>
        <end position="182"/>
    </location>
</feature>
<dbReference type="NCBIfam" id="TIGR01695">
    <property type="entry name" value="murJ_mviN"/>
    <property type="match status" value="1"/>
</dbReference>
<feature type="transmembrane region" description="Helical" evidence="8">
    <location>
        <begin position="202"/>
        <end position="222"/>
    </location>
</feature>
<evidence type="ECO:0000256" key="6">
    <source>
        <dbReference type="ARBA" id="ARBA00022989"/>
    </source>
</evidence>
<dbReference type="InterPro" id="IPR051050">
    <property type="entry name" value="Lipid_II_flippase_MurJ/MviN"/>
</dbReference>
<feature type="transmembrane region" description="Helical" evidence="8">
    <location>
        <begin position="433"/>
        <end position="456"/>
    </location>
</feature>
<dbReference type="PANTHER" id="PTHR47019">
    <property type="entry name" value="LIPID II FLIPPASE MURJ"/>
    <property type="match status" value="1"/>
</dbReference>
<organism evidence="9 10">
    <name type="scientific">Arcanobacterium canis</name>
    <dbReference type="NCBI Taxonomy" id="999183"/>
    <lineage>
        <taxon>Bacteria</taxon>
        <taxon>Bacillati</taxon>
        <taxon>Actinomycetota</taxon>
        <taxon>Actinomycetes</taxon>
        <taxon>Actinomycetales</taxon>
        <taxon>Actinomycetaceae</taxon>
        <taxon>Arcanobacterium</taxon>
    </lineage>
</organism>
<evidence type="ECO:0000313" key="9">
    <source>
        <dbReference type="EMBL" id="WFM83932.1"/>
    </source>
</evidence>
<dbReference type="RefSeq" id="WP_278013327.1">
    <property type="nucleotide sequence ID" value="NZ_CP121208.1"/>
</dbReference>
<keyword evidence="5" id="KW-0573">Peptidoglycan synthesis</keyword>
<keyword evidence="2" id="KW-1003">Cell membrane</keyword>
<feature type="transmembrane region" description="Helical" evidence="8">
    <location>
        <begin position="252"/>
        <end position="275"/>
    </location>
</feature>
<dbReference type="PANTHER" id="PTHR47019:SF1">
    <property type="entry name" value="LIPID II FLIPPASE MURJ"/>
    <property type="match status" value="1"/>
</dbReference>
<feature type="transmembrane region" description="Helical" evidence="8">
    <location>
        <begin position="408"/>
        <end position="427"/>
    </location>
</feature>
<evidence type="ECO:0000256" key="4">
    <source>
        <dbReference type="ARBA" id="ARBA00022960"/>
    </source>
</evidence>
<name>A0ABY8FZI0_9ACTO</name>
<dbReference type="Pfam" id="PF03023">
    <property type="entry name" value="MurJ"/>
    <property type="match status" value="1"/>
</dbReference>
<feature type="transmembrane region" description="Helical" evidence="8">
    <location>
        <begin position="21"/>
        <end position="42"/>
    </location>
</feature>
<dbReference type="PRINTS" id="PR01806">
    <property type="entry name" value="VIRFACTRMVIN"/>
</dbReference>
<dbReference type="Proteomes" id="UP001215216">
    <property type="component" value="Chromosome"/>
</dbReference>
<comment type="subcellular location">
    <subcellularLocation>
        <location evidence="1">Cell membrane</location>
        <topology evidence="1">Multi-pass membrane protein</topology>
    </subcellularLocation>
</comment>
<feature type="transmembrane region" description="Helical" evidence="8">
    <location>
        <begin position="477"/>
        <end position="497"/>
    </location>
</feature>
<evidence type="ECO:0000256" key="2">
    <source>
        <dbReference type="ARBA" id="ARBA00022475"/>
    </source>
</evidence>
<evidence type="ECO:0000256" key="5">
    <source>
        <dbReference type="ARBA" id="ARBA00022984"/>
    </source>
</evidence>